<name>A0A1V5SU80_9BACT</name>
<keyword evidence="1" id="KW-1133">Transmembrane helix</keyword>
<reference evidence="3" key="1">
    <citation type="submission" date="2017-02" db="EMBL/GenBank/DDBJ databases">
        <title>Delving into the versatile metabolic prowess of the omnipresent phylum Bacteroidetes.</title>
        <authorList>
            <person name="Nobu M.K."/>
            <person name="Mei R."/>
            <person name="Narihiro T."/>
            <person name="Kuroda K."/>
            <person name="Liu W.-T."/>
        </authorList>
    </citation>
    <scope>NUCLEOTIDE SEQUENCE</scope>
    <source>
        <strain evidence="3">ADurb.Bin276</strain>
    </source>
</reference>
<dbReference type="GO" id="GO:0016020">
    <property type="term" value="C:membrane"/>
    <property type="evidence" value="ECO:0007669"/>
    <property type="project" value="InterPro"/>
</dbReference>
<keyword evidence="1" id="KW-0812">Transmembrane</keyword>
<gene>
    <name evidence="3" type="ORF">BWY41_01129</name>
</gene>
<dbReference type="GO" id="GO:0010181">
    <property type="term" value="F:FMN binding"/>
    <property type="evidence" value="ECO:0007669"/>
    <property type="project" value="InterPro"/>
</dbReference>
<dbReference type="Pfam" id="PF04205">
    <property type="entry name" value="FMN_bind"/>
    <property type="match status" value="1"/>
</dbReference>
<dbReference type="SMART" id="SM00900">
    <property type="entry name" value="FMN_bind"/>
    <property type="match status" value="1"/>
</dbReference>
<comment type="caution">
    <text evidence="3">The sequence shown here is derived from an EMBL/GenBank/DDBJ whole genome shotgun (WGS) entry which is preliminary data.</text>
</comment>
<keyword evidence="1" id="KW-0472">Membrane</keyword>
<feature type="transmembrane region" description="Helical" evidence="1">
    <location>
        <begin position="7"/>
        <end position="27"/>
    </location>
</feature>
<accession>A0A1V5SU80</accession>
<dbReference type="AlphaFoldDB" id="A0A1V5SU80"/>
<dbReference type="Proteomes" id="UP000485569">
    <property type="component" value="Unassembled WGS sequence"/>
</dbReference>
<dbReference type="InterPro" id="IPR007329">
    <property type="entry name" value="FMN-bd"/>
</dbReference>
<protein>
    <submittedName>
        <fullName evidence="3">FMN-binding domain protein</fullName>
    </submittedName>
</protein>
<evidence type="ECO:0000259" key="2">
    <source>
        <dbReference type="SMART" id="SM00900"/>
    </source>
</evidence>
<sequence>MKKWKKWLLIIGIIVGVFIIGMFYYAMAGMQEIKEMVITDIDLSQVKDGVYTGEFKGNRWSNTVEVSVEGHKITEVKILDDFGIPIPEISKKLIESIKEKQSLNVDAISQATINTKAYLKSIENALKKGME</sequence>
<evidence type="ECO:0000313" key="3">
    <source>
        <dbReference type="EMBL" id="OQA58028.1"/>
    </source>
</evidence>
<dbReference type="EMBL" id="MWBQ01000081">
    <property type="protein sequence ID" value="OQA58028.1"/>
    <property type="molecule type" value="Genomic_DNA"/>
</dbReference>
<organism evidence="3">
    <name type="scientific">Candidatus Atribacter allofermentans</name>
    <dbReference type="NCBI Taxonomy" id="1852833"/>
    <lineage>
        <taxon>Bacteria</taxon>
        <taxon>Pseudomonadati</taxon>
        <taxon>Atribacterota</taxon>
        <taxon>Atribacteria</taxon>
        <taxon>Atribacterales</taxon>
        <taxon>Atribacteraceae</taxon>
        <taxon>Atribacter</taxon>
    </lineage>
</organism>
<feature type="domain" description="FMN-binding" evidence="2">
    <location>
        <begin position="59"/>
        <end position="129"/>
    </location>
</feature>
<proteinExistence type="predicted"/>
<dbReference type="Gene3D" id="3.90.1010.20">
    <property type="match status" value="1"/>
</dbReference>
<evidence type="ECO:0000256" key="1">
    <source>
        <dbReference type="SAM" id="Phobius"/>
    </source>
</evidence>